<evidence type="ECO:0000313" key="2">
    <source>
        <dbReference type="EMBL" id="ODN01226.1"/>
    </source>
</evidence>
<dbReference type="AlphaFoldDB" id="A0A1D2N8C4"/>
<keyword evidence="1" id="KW-0732">Signal</keyword>
<evidence type="ECO:0000313" key="3">
    <source>
        <dbReference type="Proteomes" id="UP000094527"/>
    </source>
</evidence>
<protein>
    <recommendedName>
        <fullName evidence="4">Apolipoprotein D</fullName>
    </recommendedName>
</protein>
<evidence type="ECO:0000256" key="1">
    <source>
        <dbReference type="SAM" id="SignalP"/>
    </source>
</evidence>
<keyword evidence="3" id="KW-1185">Reference proteome</keyword>
<organism evidence="2 3">
    <name type="scientific">Orchesella cincta</name>
    <name type="common">Springtail</name>
    <name type="synonym">Podura cincta</name>
    <dbReference type="NCBI Taxonomy" id="48709"/>
    <lineage>
        <taxon>Eukaryota</taxon>
        <taxon>Metazoa</taxon>
        <taxon>Ecdysozoa</taxon>
        <taxon>Arthropoda</taxon>
        <taxon>Hexapoda</taxon>
        <taxon>Collembola</taxon>
        <taxon>Entomobryomorpha</taxon>
        <taxon>Entomobryoidea</taxon>
        <taxon>Orchesellidae</taxon>
        <taxon>Orchesellinae</taxon>
        <taxon>Orchesella</taxon>
    </lineage>
</organism>
<gene>
    <name evidence="2" type="ORF">Ocin01_05450</name>
</gene>
<dbReference type="OMA" id="ANDCKIN"/>
<accession>A0A1D2N8C4</accession>
<evidence type="ECO:0008006" key="4">
    <source>
        <dbReference type="Google" id="ProtNLM"/>
    </source>
</evidence>
<feature type="chain" id="PRO_5008905192" description="Apolipoprotein D" evidence="1">
    <location>
        <begin position="23"/>
        <end position="217"/>
    </location>
</feature>
<proteinExistence type="predicted"/>
<comment type="caution">
    <text evidence="2">The sequence shown here is derived from an EMBL/GenBank/DDBJ whole genome shotgun (WGS) entry which is preliminary data.</text>
</comment>
<dbReference type="EMBL" id="LJIJ01000166">
    <property type="protein sequence ID" value="ODN01226.1"/>
    <property type="molecule type" value="Genomic_DNA"/>
</dbReference>
<feature type="signal peptide" evidence="1">
    <location>
        <begin position="1"/>
        <end position="22"/>
    </location>
</feature>
<sequence length="217" mass="23804">MSPITIIFVALTVSMSFNVAAGASYFSKAELHHNCLKVVPTSALTTEWGLKLFAGARFYIPFGSATAIQHISELLSGAKANGPEERKTCTNVRIKGFKLEMEGQGDHFMVQDCAVIKKGANDCKINPNSENPKAQEQGDGIFTIVWTDNDSSMAIVRCTFDGLYNDWYVFSTEPSLNETIKATVLDSMNKLGFSDTINDTISPSYDGCTLFDPEEEE</sequence>
<dbReference type="Proteomes" id="UP000094527">
    <property type="component" value="Unassembled WGS sequence"/>
</dbReference>
<name>A0A1D2N8C4_ORCCI</name>
<reference evidence="2 3" key="1">
    <citation type="journal article" date="2016" name="Genome Biol. Evol.">
        <title>Gene Family Evolution Reflects Adaptation to Soil Environmental Stressors in the Genome of the Collembolan Orchesella cincta.</title>
        <authorList>
            <person name="Faddeeva-Vakhrusheva A."/>
            <person name="Derks M.F."/>
            <person name="Anvar S.Y."/>
            <person name="Agamennone V."/>
            <person name="Suring W."/>
            <person name="Smit S."/>
            <person name="van Straalen N.M."/>
            <person name="Roelofs D."/>
        </authorList>
    </citation>
    <scope>NUCLEOTIDE SEQUENCE [LARGE SCALE GENOMIC DNA]</scope>
    <source>
        <tissue evidence="2">Mixed pool</tissue>
    </source>
</reference>